<dbReference type="InterPro" id="IPR051016">
    <property type="entry name" value="Diverse_Substrate_AcTransf"/>
</dbReference>
<feature type="domain" description="N-acetyltransferase" evidence="3">
    <location>
        <begin position="3"/>
        <end position="151"/>
    </location>
</feature>
<dbReference type="InterPro" id="IPR016181">
    <property type="entry name" value="Acyl_CoA_acyltransferase"/>
</dbReference>
<evidence type="ECO:0000313" key="7">
    <source>
        <dbReference type="Proteomes" id="UP000581087"/>
    </source>
</evidence>
<evidence type="ECO:0000313" key="6">
    <source>
        <dbReference type="Proteomes" id="UP000292686"/>
    </source>
</evidence>
<protein>
    <submittedName>
        <fullName evidence="5">GNAT family N-acetyltransferase</fullName>
    </submittedName>
    <submittedName>
        <fullName evidence="4">Ribosomal protein S18 acetylase RimI-like enzyme</fullName>
    </submittedName>
</protein>
<dbReference type="PANTHER" id="PTHR10545:SF42">
    <property type="entry name" value="ACETYLTRANSFERASE"/>
    <property type="match status" value="1"/>
</dbReference>
<dbReference type="Gene3D" id="3.40.630.30">
    <property type="match status" value="1"/>
</dbReference>
<name>A0A4Q2M3I2_9MICO</name>
<organism evidence="5 6">
    <name type="scientific">Agromyces atrinae</name>
    <dbReference type="NCBI Taxonomy" id="592376"/>
    <lineage>
        <taxon>Bacteria</taxon>
        <taxon>Bacillati</taxon>
        <taxon>Actinomycetota</taxon>
        <taxon>Actinomycetes</taxon>
        <taxon>Micrococcales</taxon>
        <taxon>Microbacteriaceae</taxon>
        <taxon>Agromyces</taxon>
    </lineage>
</organism>
<dbReference type="PANTHER" id="PTHR10545">
    <property type="entry name" value="DIAMINE N-ACETYLTRANSFERASE"/>
    <property type="match status" value="1"/>
</dbReference>
<dbReference type="GO" id="GO:0005840">
    <property type="term" value="C:ribosome"/>
    <property type="evidence" value="ECO:0007669"/>
    <property type="project" value="UniProtKB-KW"/>
</dbReference>
<evidence type="ECO:0000313" key="4">
    <source>
        <dbReference type="EMBL" id="NYD66210.1"/>
    </source>
</evidence>
<keyword evidence="4" id="KW-0689">Ribosomal protein</keyword>
<sequence length="151" mass="17260">MTITVRPIGDRDFFSWIPLFAGYAEFYESPFSDETALTVWQWLHDASHELEAVVAVEPGEMGDTLVGFAHFREVPRTLESRRGLYLDDLFVDPEHRGSGVGTQLIEAVREIGEKRGHSLVRWITAESNEAAQKVYDKVADRTSWVTYEIRL</sequence>
<dbReference type="GO" id="GO:0008080">
    <property type="term" value="F:N-acetyltransferase activity"/>
    <property type="evidence" value="ECO:0007669"/>
    <property type="project" value="TreeGrafter"/>
</dbReference>
<evidence type="ECO:0000256" key="2">
    <source>
        <dbReference type="ARBA" id="ARBA00023315"/>
    </source>
</evidence>
<evidence type="ECO:0000313" key="5">
    <source>
        <dbReference type="EMBL" id="RXZ86545.1"/>
    </source>
</evidence>
<dbReference type="EMBL" id="SDPM01000004">
    <property type="protein sequence ID" value="RXZ86545.1"/>
    <property type="molecule type" value="Genomic_DNA"/>
</dbReference>
<dbReference type="EMBL" id="JACCBI010000001">
    <property type="protein sequence ID" value="NYD66210.1"/>
    <property type="molecule type" value="Genomic_DNA"/>
</dbReference>
<dbReference type="RefSeq" id="WP_129174308.1">
    <property type="nucleotide sequence ID" value="NZ_JACCBI010000001.1"/>
</dbReference>
<gene>
    <name evidence="4" type="ORF">BJ972_000729</name>
    <name evidence="5" type="ORF">ESP50_09100</name>
</gene>
<evidence type="ECO:0000259" key="3">
    <source>
        <dbReference type="PROSITE" id="PS51186"/>
    </source>
</evidence>
<reference evidence="4 7" key="2">
    <citation type="submission" date="2020-07" db="EMBL/GenBank/DDBJ databases">
        <title>Sequencing the genomes of 1000 actinobacteria strains.</title>
        <authorList>
            <person name="Klenk H.-P."/>
        </authorList>
    </citation>
    <scope>NUCLEOTIDE SEQUENCE [LARGE SCALE GENOMIC DNA]</scope>
    <source>
        <strain evidence="4 7">DSM 23870</strain>
    </source>
</reference>
<accession>A0A4Q2M3I2</accession>
<dbReference type="AlphaFoldDB" id="A0A4Q2M3I2"/>
<dbReference type="Pfam" id="PF00583">
    <property type="entry name" value="Acetyltransf_1"/>
    <property type="match status" value="1"/>
</dbReference>
<keyword evidence="4" id="KW-0687">Ribonucleoprotein</keyword>
<dbReference type="PROSITE" id="PS51186">
    <property type="entry name" value="GNAT"/>
    <property type="match status" value="1"/>
</dbReference>
<dbReference type="CDD" id="cd04301">
    <property type="entry name" value="NAT_SF"/>
    <property type="match status" value="1"/>
</dbReference>
<dbReference type="SUPFAM" id="SSF55729">
    <property type="entry name" value="Acyl-CoA N-acyltransferases (Nat)"/>
    <property type="match status" value="1"/>
</dbReference>
<comment type="caution">
    <text evidence="5">The sequence shown here is derived from an EMBL/GenBank/DDBJ whole genome shotgun (WGS) entry which is preliminary data.</text>
</comment>
<dbReference type="Proteomes" id="UP000292686">
    <property type="component" value="Unassembled WGS sequence"/>
</dbReference>
<reference evidence="5 6" key="1">
    <citation type="submission" date="2019-01" db="EMBL/GenBank/DDBJ databases">
        <title>Agromyces.</title>
        <authorList>
            <person name="Li J."/>
        </authorList>
    </citation>
    <scope>NUCLEOTIDE SEQUENCE [LARGE SCALE GENOMIC DNA]</scope>
    <source>
        <strain evidence="5 6">DSM 23870</strain>
    </source>
</reference>
<dbReference type="InterPro" id="IPR000182">
    <property type="entry name" value="GNAT_dom"/>
</dbReference>
<dbReference type="Proteomes" id="UP000581087">
    <property type="component" value="Unassembled WGS sequence"/>
</dbReference>
<proteinExistence type="predicted"/>
<keyword evidence="6" id="KW-1185">Reference proteome</keyword>
<keyword evidence="1 5" id="KW-0808">Transferase</keyword>
<dbReference type="OrthoDB" id="9805924at2"/>
<evidence type="ECO:0000256" key="1">
    <source>
        <dbReference type="ARBA" id="ARBA00022679"/>
    </source>
</evidence>
<keyword evidence="2" id="KW-0012">Acyltransferase</keyword>